<name>A0A643BPT5_BALPH</name>
<protein>
    <recommendedName>
        <fullName evidence="3">Laminin G domain-containing protein</fullName>
    </recommendedName>
</protein>
<dbReference type="AlphaFoldDB" id="A0A643BPT5"/>
<evidence type="ECO:0000256" key="2">
    <source>
        <dbReference type="PROSITE-ProRule" id="PRU00122"/>
    </source>
</evidence>
<comment type="caution">
    <text evidence="4">The sequence shown here is derived from an EMBL/GenBank/DDBJ whole genome shotgun (WGS) entry which is preliminary data.</text>
</comment>
<dbReference type="SUPFAM" id="SSF49899">
    <property type="entry name" value="Concanavalin A-like lectins/glucanases"/>
    <property type="match status" value="1"/>
</dbReference>
<sequence>MNVTKNVKFQKEVDVDKGPYKPDDGYRRHSKSLAKNAIAAAIKSMEEAENPIKYIDWITQGEFTEERGRKQMEEFISNWEYQGRWSHYTEFLKREDVIHSFHYIYCVHWNIPTAWRPIARTTASVYFTIKINTNKPPDTPIDVSYVFESHSFVHSFVGCLRNFQLDLKPLDTASASFGVSPCLDGSLEKGIYFSQEGGHVILANSVLLGPEFKLVFSIRPRSLTGTLIHIGSQPGEHLCVYMEAGKVTASVGSEAGGILTSVTPKQSLCDGQWHSVTVTIKQHILHLKLDADYSSTAGQHPVPTARTQEHLHIGGVPANLKTLKLPAWKSFFGCLKNIQVNHIPVPVTEAAEVRGTVSLNGCPDH</sequence>
<keyword evidence="1" id="KW-0677">Repeat</keyword>
<feature type="domain" description="Laminin G" evidence="3">
    <location>
        <begin position="189"/>
        <end position="362"/>
    </location>
</feature>
<dbReference type="CDD" id="cd00110">
    <property type="entry name" value="LamG"/>
    <property type="match status" value="1"/>
</dbReference>
<dbReference type="OrthoDB" id="2148342at2759"/>
<evidence type="ECO:0000256" key="1">
    <source>
        <dbReference type="ARBA" id="ARBA00022737"/>
    </source>
</evidence>
<dbReference type="Pfam" id="PF02210">
    <property type="entry name" value="Laminin_G_2"/>
    <property type="match status" value="1"/>
</dbReference>
<organism evidence="4 5">
    <name type="scientific">Balaenoptera physalus</name>
    <name type="common">Fin whale</name>
    <name type="synonym">Balaena physalus</name>
    <dbReference type="NCBI Taxonomy" id="9770"/>
    <lineage>
        <taxon>Eukaryota</taxon>
        <taxon>Metazoa</taxon>
        <taxon>Chordata</taxon>
        <taxon>Craniata</taxon>
        <taxon>Vertebrata</taxon>
        <taxon>Euteleostomi</taxon>
        <taxon>Mammalia</taxon>
        <taxon>Eutheria</taxon>
        <taxon>Laurasiatheria</taxon>
        <taxon>Artiodactyla</taxon>
        <taxon>Whippomorpha</taxon>
        <taxon>Cetacea</taxon>
        <taxon>Mysticeti</taxon>
        <taxon>Balaenopteridae</taxon>
        <taxon>Balaenoptera</taxon>
    </lineage>
</organism>
<dbReference type="InterPro" id="IPR025663">
    <property type="entry name" value="AKAP_28"/>
</dbReference>
<dbReference type="InterPro" id="IPR053084">
    <property type="entry name" value="AKAP"/>
</dbReference>
<dbReference type="PANTHER" id="PTHR35075">
    <property type="entry name" value="A-KINASE ANCHOR PROTEIN 14"/>
    <property type="match status" value="1"/>
</dbReference>
<dbReference type="GO" id="GO:0005952">
    <property type="term" value="C:cAMP-dependent protein kinase complex"/>
    <property type="evidence" value="ECO:0007669"/>
    <property type="project" value="TreeGrafter"/>
</dbReference>
<evidence type="ECO:0000313" key="4">
    <source>
        <dbReference type="EMBL" id="KAB0389718.1"/>
    </source>
</evidence>
<dbReference type="InterPro" id="IPR001791">
    <property type="entry name" value="Laminin_G"/>
</dbReference>
<dbReference type="EMBL" id="SGJD01006619">
    <property type="protein sequence ID" value="KAB0389718.1"/>
    <property type="molecule type" value="Genomic_DNA"/>
</dbReference>
<comment type="caution">
    <text evidence="2">Lacks conserved residue(s) required for the propagation of feature annotation.</text>
</comment>
<keyword evidence="5" id="KW-1185">Reference proteome</keyword>
<accession>A0A643BPT5</accession>
<dbReference type="InterPro" id="IPR013320">
    <property type="entry name" value="ConA-like_dom_sf"/>
</dbReference>
<dbReference type="GO" id="GO:0034237">
    <property type="term" value="F:protein kinase A regulatory subunit binding"/>
    <property type="evidence" value="ECO:0007669"/>
    <property type="project" value="TreeGrafter"/>
</dbReference>
<dbReference type="Gene3D" id="2.60.120.200">
    <property type="match status" value="1"/>
</dbReference>
<dbReference type="SMART" id="SM00282">
    <property type="entry name" value="LamG"/>
    <property type="match status" value="1"/>
</dbReference>
<dbReference type="Pfam" id="PF14469">
    <property type="entry name" value="AKAP28"/>
    <property type="match status" value="1"/>
</dbReference>
<dbReference type="PROSITE" id="PS50025">
    <property type="entry name" value="LAM_G_DOMAIN"/>
    <property type="match status" value="1"/>
</dbReference>
<reference evidence="4 5" key="1">
    <citation type="journal article" date="2019" name="PLoS ONE">
        <title>Genomic analyses reveal an absence of contemporary introgressive admixture between fin whales and blue whales, despite known hybrids.</title>
        <authorList>
            <person name="Westbury M.V."/>
            <person name="Petersen B."/>
            <person name="Lorenzen E.D."/>
        </authorList>
    </citation>
    <scope>NUCLEOTIDE SEQUENCE [LARGE SCALE GENOMIC DNA]</scope>
    <source>
        <strain evidence="4">FinWhale-01</strain>
    </source>
</reference>
<dbReference type="FunFam" id="2.60.120.200:FF:000093">
    <property type="entry name" value="Laminin subunit alpha 3"/>
    <property type="match status" value="1"/>
</dbReference>
<gene>
    <name evidence="4" type="ORF">E2I00_007184</name>
</gene>
<dbReference type="PANTHER" id="PTHR35075:SF1">
    <property type="entry name" value="A-KINASE ANCHOR PROTEIN 14"/>
    <property type="match status" value="1"/>
</dbReference>
<evidence type="ECO:0000313" key="5">
    <source>
        <dbReference type="Proteomes" id="UP000437017"/>
    </source>
</evidence>
<proteinExistence type="predicted"/>
<evidence type="ECO:0000259" key="3">
    <source>
        <dbReference type="PROSITE" id="PS50025"/>
    </source>
</evidence>
<dbReference type="Proteomes" id="UP000437017">
    <property type="component" value="Unassembled WGS sequence"/>
</dbReference>